<dbReference type="GO" id="GO:0008270">
    <property type="term" value="F:zinc ion binding"/>
    <property type="evidence" value="ECO:0007669"/>
    <property type="project" value="InterPro"/>
</dbReference>
<feature type="domain" description="HNH" evidence="1">
    <location>
        <begin position="208"/>
        <end position="246"/>
    </location>
</feature>
<protein>
    <recommendedName>
        <fullName evidence="1">HNH domain-containing protein</fullName>
    </recommendedName>
</protein>
<evidence type="ECO:0000313" key="2">
    <source>
        <dbReference type="EMBL" id="GEO23291.1"/>
    </source>
</evidence>
<accession>A0A512CGD4</accession>
<proteinExistence type="predicted"/>
<dbReference type="InterPro" id="IPR002711">
    <property type="entry name" value="HNH"/>
</dbReference>
<sequence>MRFRSFHKDFFQAVEGAYSIVTEREFFDSQITLTDAEAEMVMDHFGLENIQVGNVAANREKASQTFTLYPDNIEIQLNLVFPKPEKPELRLYISSRAGFKPFAGNIWFLFKKNNVLNIGSLPIAEWNSLNQNDDQDDYYQRSIESSIGEDNNYVIDPKGRISTQIVGGRIITVRDPRLARMRFDIVGNRCEVDPSHQTFVAQRTQLPYVEAHHFIPIKFQHLFGDPLDNLVNIVALCPNCHRGIHHAVVEHKYELIENIYAKRTQIHHHFSIDDIAQFYNAITISD</sequence>
<evidence type="ECO:0000259" key="1">
    <source>
        <dbReference type="Pfam" id="PF01844"/>
    </source>
</evidence>
<dbReference type="GO" id="GO:0003676">
    <property type="term" value="F:nucleic acid binding"/>
    <property type="evidence" value="ECO:0007669"/>
    <property type="project" value="InterPro"/>
</dbReference>
<organism evidence="2 3">
    <name type="scientific">Cyclobacterium qasimii</name>
    <dbReference type="NCBI Taxonomy" id="1350429"/>
    <lineage>
        <taxon>Bacteria</taxon>
        <taxon>Pseudomonadati</taxon>
        <taxon>Bacteroidota</taxon>
        <taxon>Cytophagia</taxon>
        <taxon>Cytophagales</taxon>
        <taxon>Cyclobacteriaceae</taxon>
        <taxon>Cyclobacterium</taxon>
    </lineage>
</organism>
<dbReference type="GO" id="GO:0004519">
    <property type="term" value="F:endonuclease activity"/>
    <property type="evidence" value="ECO:0007669"/>
    <property type="project" value="InterPro"/>
</dbReference>
<reference evidence="2 3" key="1">
    <citation type="submission" date="2019-07" db="EMBL/GenBank/DDBJ databases">
        <title>Whole genome shotgun sequence of Cyclobacterium qasimii NBRC 106168.</title>
        <authorList>
            <person name="Hosoyama A."/>
            <person name="Uohara A."/>
            <person name="Ohji S."/>
            <person name="Ichikawa N."/>
        </authorList>
    </citation>
    <scope>NUCLEOTIDE SEQUENCE [LARGE SCALE GENOMIC DNA]</scope>
    <source>
        <strain evidence="2 3">NBRC 106168</strain>
    </source>
</reference>
<keyword evidence="3" id="KW-1185">Reference proteome</keyword>
<dbReference type="AlphaFoldDB" id="A0A512CGD4"/>
<dbReference type="EMBL" id="BJYV01000021">
    <property type="protein sequence ID" value="GEO23291.1"/>
    <property type="molecule type" value="Genomic_DNA"/>
</dbReference>
<name>A0A512CGD4_9BACT</name>
<dbReference type="CDD" id="cd00085">
    <property type="entry name" value="HNHc"/>
    <property type="match status" value="1"/>
</dbReference>
<comment type="caution">
    <text evidence="2">The sequence shown here is derived from an EMBL/GenBank/DDBJ whole genome shotgun (WGS) entry which is preliminary data.</text>
</comment>
<dbReference type="Pfam" id="PF01844">
    <property type="entry name" value="HNH"/>
    <property type="match status" value="1"/>
</dbReference>
<gene>
    <name evidence="2" type="ORF">CQA01_38250</name>
</gene>
<dbReference type="InterPro" id="IPR003615">
    <property type="entry name" value="HNH_nuc"/>
</dbReference>
<dbReference type="Proteomes" id="UP000321301">
    <property type="component" value="Unassembled WGS sequence"/>
</dbReference>
<evidence type="ECO:0000313" key="3">
    <source>
        <dbReference type="Proteomes" id="UP000321301"/>
    </source>
</evidence>